<dbReference type="PATRIC" id="fig|1395513.3.peg.378"/>
<evidence type="ECO:0000256" key="3">
    <source>
        <dbReference type="ARBA" id="ARBA00022989"/>
    </source>
</evidence>
<dbReference type="GO" id="GO:0016020">
    <property type="term" value="C:membrane"/>
    <property type="evidence" value="ECO:0007669"/>
    <property type="project" value="UniProtKB-SubCell"/>
</dbReference>
<feature type="transmembrane region" description="Helical" evidence="5">
    <location>
        <begin position="94"/>
        <end position="118"/>
    </location>
</feature>
<dbReference type="STRING" id="1395513.P343_01860"/>
<dbReference type="PANTHER" id="PTHR37306">
    <property type="entry name" value="COLICIN V PRODUCTION PROTEIN"/>
    <property type="match status" value="1"/>
</dbReference>
<name>V6J102_9BACL</name>
<protein>
    <submittedName>
        <fullName evidence="6">Membrane protein</fullName>
    </submittedName>
</protein>
<feature type="transmembrane region" description="Helical" evidence="5">
    <location>
        <begin position="130"/>
        <end position="150"/>
    </location>
</feature>
<dbReference type="GO" id="GO:0009403">
    <property type="term" value="P:toxin biosynthetic process"/>
    <property type="evidence" value="ECO:0007669"/>
    <property type="project" value="InterPro"/>
</dbReference>
<feature type="transmembrane region" description="Helical" evidence="5">
    <location>
        <begin position="35"/>
        <end position="56"/>
    </location>
</feature>
<evidence type="ECO:0000256" key="1">
    <source>
        <dbReference type="ARBA" id="ARBA00004141"/>
    </source>
</evidence>
<sequence>MIMLNKKVGIDRMLLNLILLVILASGFLMGFRRGLILQLVHLAGFVISYIIAMMYYKPLAGTLKFWIPFPTSASQSDMFQFLGNMDLQTAYYRAIAFVILFIAVKIILNILGSMLNFLAELPILRSVNHLSGALLGFIEVYLILFFLLYAGSLTPISEIQSSIGQSSLAQSMIAHTPVFSKMFKDMWVAFGGWLG</sequence>
<proteinExistence type="predicted"/>
<keyword evidence="3 5" id="KW-1133">Transmembrane helix</keyword>
<dbReference type="AlphaFoldDB" id="V6J102"/>
<dbReference type="eggNOG" id="COG1286">
    <property type="taxonomic scope" value="Bacteria"/>
</dbReference>
<gene>
    <name evidence="6" type="ORF">P343_01860</name>
</gene>
<evidence type="ECO:0000256" key="5">
    <source>
        <dbReference type="SAM" id="Phobius"/>
    </source>
</evidence>
<comment type="subcellular location">
    <subcellularLocation>
        <location evidence="1">Membrane</location>
        <topology evidence="1">Multi-pass membrane protein</topology>
    </subcellularLocation>
</comment>
<evidence type="ECO:0000256" key="2">
    <source>
        <dbReference type="ARBA" id="ARBA00022692"/>
    </source>
</evidence>
<accession>V6J102</accession>
<dbReference type="Pfam" id="PF02674">
    <property type="entry name" value="Colicin_V"/>
    <property type="match status" value="1"/>
</dbReference>
<keyword evidence="7" id="KW-1185">Reference proteome</keyword>
<feature type="transmembrane region" description="Helical" evidence="5">
    <location>
        <begin position="12"/>
        <end position="29"/>
    </location>
</feature>
<dbReference type="InterPro" id="IPR003825">
    <property type="entry name" value="Colicin-V_CvpA"/>
</dbReference>
<dbReference type="PANTHER" id="PTHR37306:SF1">
    <property type="entry name" value="COLICIN V PRODUCTION PROTEIN"/>
    <property type="match status" value="1"/>
</dbReference>
<keyword evidence="2 5" id="KW-0812">Transmembrane</keyword>
<comment type="caution">
    <text evidence="6">The sequence shown here is derived from an EMBL/GenBank/DDBJ whole genome shotgun (WGS) entry which is preliminary data.</text>
</comment>
<dbReference type="EMBL" id="AWTC01000001">
    <property type="protein sequence ID" value="EST13517.1"/>
    <property type="molecule type" value="Genomic_DNA"/>
</dbReference>
<organism evidence="6 7">
    <name type="scientific">Sporolactobacillus laevolacticus DSM 442</name>
    <dbReference type="NCBI Taxonomy" id="1395513"/>
    <lineage>
        <taxon>Bacteria</taxon>
        <taxon>Bacillati</taxon>
        <taxon>Bacillota</taxon>
        <taxon>Bacilli</taxon>
        <taxon>Bacillales</taxon>
        <taxon>Sporolactobacillaceae</taxon>
        <taxon>Sporolactobacillus</taxon>
    </lineage>
</organism>
<evidence type="ECO:0000313" key="6">
    <source>
        <dbReference type="EMBL" id="EST13517.1"/>
    </source>
</evidence>
<evidence type="ECO:0000256" key="4">
    <source>
        <dbReference type="ARBA" id="ARBA00023136"/>
    </source>
</evidence>
<keyword evidence="4 5" id="KW-0472">Membrane</keyword>
<reference evidence="6 7" key="1">
    <citation type="journal article" date="2013" name="Genome Announc.">
        <title>Genome Sequence of Sporolactobacillus laevolacticus DSM442, an Efficient Polymer-Grade D-Lactate Producer from Agricultural Waste Cottonseed as a Nitrogen Source.</title>
        <authorList>
            <person name="Wang H."/>
            <person name="Wang L."/>
            <person name="Ju J."/>
            <person name="Yu B."/>
            <person name="Ma Y."/>
        </authorList>
    </citation>
    <scope>NUCLEOTIDE SEQUENCE [LARGE SCALE GENOMIC DNA]</scope>
    <source>
        <strain evidence="6 7">DSM 442</strain>
    </source>
</reference>
<evidence type="ECO:0000313" key="7">
    <source>
        <dbReference type="Proteomes" id="UP000018296"/>
    </source>
</evidence>
<dbReference type="Proteomes" id="UP000018296">
    <property type="component" value="Unassembled WGS sequence"/>
</dbReference>